<keyword evidence="2" id="KW-0229">DNA integration</keyword>
<dbReference type="Proteomes" id="UP000033935">
    <property type="component" value="Unassembled WGS sequence"/>
</dbReference>
<evidence type="ECO:0000259" key="7">
    <source>
        <dbReference type="PROSITE" id="PS51900"/>
    </source>
</evidence>
<proteinExistence type="inferred from homology"/>
<evidence type="ECO:0000256" key="4">
    <source>
        <dbReference type="ARBA" id="ARBA00023172"/>
    </source>
</evidence>
<comment type="similarity">
    <text evidence="1">Belongs to the 'phage' integrase family.</text>
</comment>
<dbReference type="GO" id="GO:0015074">
    <property type="term" value="P:DNA integration"/>
    <property type="evidence" value="ECO:0007669"/>
    <property type="project" value="UniProtKB-KW"/>
</dbReference>
<dbReference type="Pfam" id="PF00589">
    <property type="entry name" value="Phage_integrase"/>
    <property type="match status" value="1"/>
</dbReference>
<name>A0A0G0QR77_9BACT</name>
<feature type="domain" description="Core-binding (CB)" evidence="7">
    <location>
        <begin position="60"/>
        <end position="143"/>
    </location>
</feature>
<comment type="caution">
    <text evidence="8">The sequence shown here is derived from an EMBL/GenBank/DDBJ whole genome shotgun (WGS) entry which is preliminary data.</text>
</comment>
<dbReference type="PANTHER" id="PTHR30349:SF64">
    <property type="entry name" value="PROPHAGE INTEGRASE INTD-RELATED"/>
    <property type="match status" value="1"/>
</dbReference>
<dbReference type="PROSITE" id="PS51900">
    <property type="entry name" value="CB"/>
    <property type="match status" value="1"/>
</dbReference>
<dbReference type="PATRIC" id="fig|1618995.3.peg.633"/>
<dbReference type="InterPro" id="IPR050090">
    <property type="entry name" value="Tyrosine_recombinase_XerCD"/>
</dbReference>
<dbReference type="PROSITE" id="PS51898">
    <property type="entry name" value="TYR_RECOMBINASE"/>
    <property type="match status" value="1"/>
</dbReference>
<evidence type="ECO:0000256" key="3">
    <source>
        <dbReference type="ARBA" id="ARBA00023125"/>
    </source>
</evidence>
<dbReference type="GO" id="GO:0003677">
    <property type="term" value="F:DNA binding"/>
    <property type="evidence" value="ECO:0007669"/>
    <property type="project" value="UniProtKB-UniRule"/>
</dbReference>
<dbReference type="AlphaFoldDB" id="A0A0G0QR77"/>
<feature type="domain" description="Tyr recombinase" evidence="6">
    <location>
        <begin position="162"/>
        <end position="339"/>
    </location>
</feature>
<evidence type="ECO:0000313" key="8">
    <source>
        <dbReference type="EMBL" id="KKR04107.1"/>
    </source>
</evidence>
<dbReference type="EMBL" id="LBWG01000012">
    <property type="protein sequence ID" value="KKR04107.1"/>
    <property type="molecule type" value="Genomic_DNA"/>
</dbReference>
<gene>
    <name evidence="8" type="ORF">UT30_C0012G0018</name>
</gene>
<evidence type="ECO:0000256" key="1">
    <source>
        <dbReference type="ARBA" id="ARBA00008857"/>
    </source>
</evidence>
<keyword evidence="3 5" id="KW-0238">DNA-binding</keyword>
<reference evidence="8 9" key="1">
    <citation type="journal article" date="2015" name="Nature">
        <title>rRNA introns, odd ribosomes, and small enigmatic genomes across a large radiation of phyla.</title>
        <authorList>
            <person name="Brown C.T."/>
            <person name="Hug L.A."/>
            <person name="Thomas B.C."/>
            <person name="Sharon I."/>
            <person name="Castelle C.J."/>
            <person name="Singh A."/>
            <person name="Wilkins M.J."/>
            <person name="Williams K.H."/>
            <person name="Banfield J.F."/>
        </authorList>
    </citation>
    <scope>NUCLEOTIDE SEQUENCE [LARGE SCALE GENOMIC DNA]</scope>
</reference>
<dbReference type="GO" id="GO:0006310">
    <property type="term" value="P:DNA recombination"/>
    <property type="evidence" value="ECO:0007669"/>
    <property type="project" value="UniProtKB-KW"/>
</dbReference>
<sequence length="363" mass="42192">MAARKIDGFWYIDFRFNRTRYRKKSPENSRRGAEAYEHTLVQTLLSGQSLNDTQAKQKERTFSEFTHEWFKIYVLTNNKLSEQQSKEAILRLHLTPYFGKMKLKEITSRAIEQFKRAQQADGFHPKTINNQIAVISKILHSAVEWGDLENIPVMKRLKVPTKKIRFLNEGEYKNILLDQGEPFWNRMVTVAIFTGMRMGELFGLQWEDIDFEQHLLHVRRSIVRGELTTPKNHQSRIIPIAKNLDDLLYRFRQKRGLVFDQANGQPITPRQAVCGLWRMCKRSGIEKIGWHVLRHTFASHLVMRGVPIRHVQQLLGHSSIVMTERYSHLAPGVLHDAVAVLELTNGNFGQYVGSKNPKVLLPI</sequence>
<dbReference type="CDD" id="cd01189">
    <property type="entry name" value="INT_ICEBs1_C_like"/>
    <property type="match status" value="1"/>
</dbReference>
<dbReference type="PANTHER" id="PTHR30349">
    <property type="entry name" value="PHAGE INTEGRASE-RELATED"/>
    <property type="match status" value="1"/>
</dbReference>
<evidence type="ECO:0000259" key="6">
    <source>
        <dbReference type="PROSITE" id="PS51898"/>
    </source>
</evidence>
<evidence type="ECO:0000313" key="9">
    <source>
        <dbReference type="Proteomes" id="UP000033935"/>
    </source>
</evidence>
<dbReference type="Gene3D" id="1.10.150.130">
    <property type="match status" value="1"/>
</dbReference>
<dbReference type="InterPro" id="IPR004107">
    <property type="entry name" value="Integrase_SAM-like_N"/>
</dbReference>
<dbReference type="InterPro" id="IPR010998">
    <property type="entry name" value="Integrase_recombinase_N"/>
</dbReference>
<evidence type="ECO:0000256" key="5">
    <source>
        <dbReference type="PROSITE-ProRule" id="PRU01248"/>
    </source>
</evidence>
<dbReference type="Pfam" id="PF14659">
    <property type="entry name" value="Phage_int_SAM_3"/>
    <property type="match status" value="1"/>
</dbReference>
<keyword evidence="4" id="KW-0233">DNA recombination</keyword>
<dbReference type="SUPFAM" id="SSF56349">
    <property type="entry name" value="DNA breaking-rejoining enzymes"/>
    <property type="match status" value="1"/>
</dbReference>
<dbReference type="Gene3D" id="1.10.443.10">
    <property type="entry name" value="Intergrase catalytic core"/>
    <property type="match status" value="1"/>
</dbReference>
<protein>
    <submittedName>
        <fullName evidence="8">Site-specific recombinase, phage integrase family protein</fullName>
    </submittedName>
</protein>
<dbReference type="InterPro" id="IPR011010">
    <property type="entry name" value="DNA_brk_join_enz"/>
</dbReference>
<accession>A0A0G0QR77</accession>
<dbReference type="InterPro" id="IPR044068">
    <property type="entry name" value="CB"/>
</dbReference>
<dbReference type="InterPro" id="IPR002104">
    <property type="entry name" value="Integrase_catalytic"/>
</dbReference>
<dbReference type="InterPro" id="IPR013762">
    <property type="entry name" value="Integrase-like_cat_sf"/>
</dbReference>
<organism evidence="8 9">
    <name type="scientific">Candidatus Uhrbacteria bacterium GW2011_GWF2_39_13</name>
    <dbReference type="NCBI Taxonomy" id="1618995"/>
    <lineage>
        <taxon>Bacteria</taxon>
        <taxon>Candidatus Uhriibacteriota</taxon>
    </lineage>
</organism>
<evidence type="ECO:0000256" key="2">
    <source>
        <dbReference type="ARBA" id="ARBA00022908"/>
    </source>
</evidence>